<dbReference type="PROSITE" id="PS00018">
    <property type="entry name" value="EF_HAND_1"/>
    <property type="match status" value="1"/>
</dbReference>
<dbReference type="InterPro" id="IPR018247">
    <property type="entry name" value="EF_Hand_1_Ca_BS"/>
</dbReference>
<reference evidence="3" key="1">
    <citation type="submission" date="2020-10" db="EMBL/GenBank/DDBJ databases">
        <authorList>
            <person name="Gilroy R."/>
        </authorList>
    </citation>
    <scope>NUCLEOTIDE SEQUENCE</scope>
    <source>
        <strain evidence="3">ChiGjej1B1-22543</strain>
    </source>
</reference>
<protein>
    <recommendedName>
        <fullName evidence="5">EF-hand domain-containing protein</fullName>
    </recommendedName>
</protein>
<dbReference type="PANTHER" id="PTHR41775:SF1">
    <property type="entry name" value="PEPTIDASE M6-LIKE DOMAIN-CONTAINING PROTEIN"/>
    <property type="match status" value="1"/>
</dbReference>
<proteinExistence type="predicted"/>
<evidence type="ECO:0000256" key="1">
    <source>
        <dbReference type="SAM" id="MobiDB-lite"/>
    </source>
</evidence>
<comment type="caution">
    <text evidence="3">The sequence shown here is derived from an EMBL/GenBank/DDBJ whole genome shotgun (WGS) entry which is preliminary data.</text>
</comment>
<feature type="compositionally biased region" description="Low complexity" evidence="1">
    <location>
        <begin position="40"/>
        <end position="50"/>
    </location>
</feature>
<dbReference type="EMBL" id="DVMV01000010">
    <property type="protein sequence ID" value="HIU44920.1"/>
    <property type="molecule type" value="Genomic_DNA"/>
</dbReference>
<reference evidence="3" key="2">
    <citation type="journal article" date="2021" name="PeerJ">
        <title>Extensive microbial diversity within the chicken gut microbiome revealed by metagenomics and culture.</title>
        <authorList>
            <person name="Gilroy R."/>
            <person name="Ravi A."/>
            <person name="Getino M."/>
            <person name="Pursley I."/>
            <person name="Horton D.L."/>
            <person name="Alikhan N.F."/>
            <person name="Baker D."/>
            <person name="Gharbi K."/>
            <person name="Hall N."/>
            <person name="Watson M."/>
            <person name="Adriaenssens E.M."/>
            <person name="Foster-Nyarko E."/>
            <person name="Jarju S."/>
            <person name="Secka A."/>
            <person name="Antonio M."/>
            <person name="Oren A."/>
            <person name="Chaudhuri R.R."/>
            <person name="La Ragione R."/>
            <person name="Hildebrand F."/>
            <person name="Pallen M.J."/>
        </authorList>
    </citation>
    <scope>NUCLEOTIDE SEQUENCE</scope>
    <source>
        <strain evidence="3">ChiGjej1B1-22543</strain>
    </source>
</reference>
<dbReference type="AlphaFoldDB" id="A0A9D1LN39"/>
<evidence type="ECO:0008006" key="5">
    <source>
        <dbReference type="Google" id="ProtNLM"/>
    </source>
</evidence>
<dbReference type="PROSITE" id="PS51257">
    <property type="entry name" value="PROKAR_LIPOPROTEIN"/>
    <property type="match status" value="1"/>
</dbReference>
<evidence type="ECO:0000256" key="2">
    <source>
        <dbReference type="SAM" id="SignalP"/>
    </source>
</evidence>
<feature type="signal peptide" evidence="2">
    <location>
        <begin position="1"/>
        <end position="21"/>
    </location>
</feature>
<feature type="chain" id="PRO_5038788944" description="EF-hand domain-containing protein" evidence="2">
    <location>
        <begin position="22"/>
        <end position="684"/>
    </location>
</feature>
<sequence length="684" mass="75098">MKSKKTIAAWAVVGLSLVALAACGPTTSDSSSGTPGGSNSGSSSISTPSQTTRRIVVTLKTYTIPEGSTFFDGCQPSVVYQNDETGEELEVYNYTNKTRYTVTNKETKETYEAGDSLPAGTYTCEVRYSQNGYLRSSVNFTVTEATPEVAEEGKGYTTYKVSDLSKYEIQNFDGIETLGGGGMPATGDVKILVIPIQFENVKFGDDALVKSVLNEAFFGESEDTPWESLHSYYKKSSYGKLNIGGIVVDPMTYPVDDRTLDASNTSFSTTVCTWAVNQLKAAGMDMTEYDADGDGYIDGVEIVYVTSQQTPGSTGDVNTGSNDLWWNFTTNTSSGPNKASPTAHRLFWSRWDYVTNSYYATSTEGIAYNGKKVDAHTIIHETGHMMGAPDYYSYDRNEGPAGQVDMMDNNVGDHNAYTKMIYNWVAPRVIDGSSKNFTITLNSFVDTGDFLLVKPTSDPWNETPYDEYLILQYYTPTGVNEMDSTGYPEWNQPSTGGSGNVYGHGGTYEHPGLQVFHVDTRVAADFGDLDDKGAIINSSVVREYTDDPQPEATYDNGAKKYQGAAHRVHDNTPSRSTEADGSPTDIRELQAIFPSGVNSTDTNSYYSSFGVMTNLFGLDSYRETGDDLTTESYYGGSTYSNYRLRDFFPNDLAWNDGSTFDWTFSVVDQTDDTITLHFINTSLD</sequence>
<gene>
    <name evidence="3" type="ORF">IAC52_01325</name>
</gene>
<evidence type="ECO:0000313" key="3">
    <source>
        <dbReference type="EMBL" id="HIU44920.1"/>
    </source>
</evidence>
<name>A0A9D1LN39_9FIRM</name>
<dbReference type="Proteomes" id="UP000824070">
    <property type="component" value="Unassembled WGS sequence"/>
</dbReference>
<feature type="region of interest" description="Disordered" evidence="1">
    <location>
        <begin position="26"/>
        <end position="50"/>
    </location>
</feature>
<evidence type="ECO:0000313" key="4">
    <source>
        <dbReference type="Proteomes" id="UP000824070"/>
    </source>
</evidence>
<accession>A0A9D1LN39</accession>
<dbReference type="PANTHER" id="PTHR41775">
    <property type="entry name" value="SECRETED PROTEIN-RELATED"/>
    <property type="match status" value="1"/>
</dbReference>
<keyword evidence="2" id="KW-0732">Signal</keyword>
<organism evidence="3 4">
    <name type="scientific">Candidatus Alloenteromonas pullicola</name>
    <dbReference type="NCBI Taxonomy" id="2840784"/>
    <lineage>
        <taxon>Bacteria</taxon>
        <taxon>Bacillati</taxon>
        <taxon>Bacillota</taxon>
        <taxon>Bacillota incertae sedis</taxon>
        <taxon>Candidatus Alloenteromonas</taxon>
    </lineage>
</organism>